<proteinExistence type="predicted"/>
<dbReference type="Gene3D" id="3.40.50.2300">
    <property type="match status" value="1"/>
</dbReference>
<organism evidence="1 2">
    <name type="scientific">Noviherbaspirillum pedocola</name>
    <dbReference type="NCBI Taxonomy" id="2801341"/>
    <lineage>
        <taxon>Bacteria</taxon>
        <taxon>Pseudomonadati</taxon>
        <taxon>Pseudomonadota</taxon>
        <taxon>Betaproteobacteria</taxon>
        <taxon>Burkholderiales</taxon>
        <taxon>Oxalobacteraceae</taxon>
        <taxon>Noviherbaspirillum</taxon>
    </lineage>
</organism>
<reference evidence="1" key="1">
    <citation type="submission" date="2021-01" db="EMBL/GenBank/DDBJ databases">
        <title>Genome sequence of strain Noviherbaspirillum sp. DKR-6.</title>
        <authorList>
            <person name="Chaudhary D.K."/>
        </authorList>
    </citation>
    <scope>NUCLEOTIDE SEQUENCE</scope>
    <source>
        <strain evidence="1">DKR-6</strain>
    </source>
</reference>
<keyword evidence="2" id="KW-1185">Reference proteome</keyword>
<gene>
    <name evidence="1" type="ORF">JJB74_30435</name>
</gene>
<dbReference type="SUPFAM" id="SSF52172">
    <property type="entry name" value="CheY-like"/>
    <property type="match status" value="1"/>
</dbReference>
<protein>
    <recommendedName>
        <fullName evidence="3">Response regulatory domain-containing protein</fullName>
    </recommendedName>
</protein>
<dbReference type="InterPro" id="IPR011006">
    <property type="entry name" value="CheY-like_superfamily"/>
</dbReference>
<evidence type="ECO:0000313" key="1">
    <source>
        <dbReference type="EMBL" id="MBK4738953.1"/>
    </source>
</evidence>
<sequence length="144" mass="15914">MHDQPAPAPWQPKPLTIAILDSDEFLADSLCDLLRKRGFAASAYYDMVSLLQAHDGGAFDAYVIDSLADSQPGSHALEDLVTSIRTGRNADAPIFMLGNQTAPETDARLGDLLMRQRLRYLLRPIKLSYLEKRVAEAVMERAGL</sequence>
<dbReference type="AlphaFoldDB" id="A0A934T479"/>
<dbReference type="EMBL" id="JAEPBG010000031">
    <property type="protein sequence ID" value="MBK4738953.1"/>
    <property type="molecule type" value="Genomic_DNA"/>
</dbReference>
<dbReference type="Proteomes" id="UP000622890">
    <property type="component" value="Unassembled WGS sequence"/>
</dbReference>
<name>A0A934T479_9BURK</name>
<evidence type="ECO:0008006" key="3">
    <source>
        <dbReference type="Google" id="ProtNLM"/>
    </source>
</evidence>
<accession>A0A934T479</accession>
<evidence type="ECO:0000313" key="2">
    <source>
        <dbReference type="Proteomes" id="UP000622890"/>
    </source>
</evidence>
<comment type="caution">
    <text evidence="1">The sequence shown here is derived from an EMBL/GenBank/DDBJ whole genome shotgun (WGS) entry which is preliminary data.</text>
</comment>
<dbReference type="RefSeq" id="WP_200598324.1">
    <property type="nucleotide sequence ID" value="NZ_JAEPBG010000031.1"/>
</dbReference>